<dbReference type="GO" id="GO:0140911">
    <property type="term" value="F:pore-forming activity"/>
    <property type="evidence" value="ECO:0007669"/>
    <property type="project" value="InterPro"/>
</dbReference>
<evidence type="ECO:0000313" key="8">
    <source>
        <dbReference type="EMBL" id="OAH52843.1"/>
    </source>
</evidence>
<keyword evidence="4 7" id="KW-1133">Transmembrane helix</keyword>
<feature type="binding site" evidence="6">
    <location>
        <position position="192"/>
    </location>
    <ligand>
        <name>Zn(2+)</name>
        <dbReference type="ChEBI" id="CHEBI:29105"/>
    </ligand>
</feature>
<dbReference type="InterPro" id="IPR004254">
    <property type="entry name" value="AdipoR/HlyIII-related"/>
</dbReference>
<dbReference type="PANTHER" id="PTHR20855:SF129">
    <property type="entry name" value="HEMOLYSIN-3 HOMOLOG"/>
    <property type="match status" value="1"/>
</dbReference>
<name>A0A177KHH5_9BACI</name>
<evidence type="ECO:0000256" key="7">
    <source>
        <dbReference type="SAM" id="Phobius"/>
    </source>
</evidence>
<evidence type="ECO:0000256" key="6">
    <source>
        <dbReference type="PIRSR" id="PIRSR604254-1"/>
    </source>
</evidence>
<evidence type="ECO:0000256" key="2">
    <source>
        <dbReference type="ARBA" id="ARBA00008488"/>
    </source>
</evidence>
<dbReference type="GO" id="GO:0046872">
    <property type="term" value="F:metal ion binding"/>
    <property type="evidence" value="ECO:0007669"/>
    <property type="project" value="UniProtKB-KW"/>
</dbReference>
<evidence type="ECO:0000313" key="9">
    <source>
        <dbReference type="Proteomes" id="UP000077271"/>
    </source>
</evidence>
<evidence type="ECO:0000256" key="5">
    <source>
        <dbReference type="ARBA" id="ARBA00023136"/>
    </source>
</evidence>
<protein>
    <submittedName>
        <fullName evidence="8">Hemolysin D</fullName>
    </submittedName>
</protein>
<gene>
    <name evidence="8" type="ORF">AWH48_13605</name>
</gene>
<dbReference type="Pfam" id="PF03006">
    <property type="entry name" value="HlyIII"/>
    <property type="match status" value="1"/>
</dbReference>
<feature type="transmembrane region" description="Helical" evidence="7">
    <location>
        <begin position="20"/>
        <end position="43"/>
    </location>
</feature>
<feature type="binding site" evidence="6">
    <location>
        <position position="70"/>
    </location>
    <ligand>
        <name>Zn(2+)</name>
        <dbReference type="ChEBI" id="CHEBI:29105"/>
    </ligand>
</feature>
<reference evidence="8 9" key="1">
    <citation type="submission" date="2016-01" db="EMBL/GenBank/DDBJ databases">
        <title>Investigation of taxonomic status of Bacillus aminovorans.</title>
        <authorList>
            <person name="Verma A."/>
            <person name="Pal Y."/>
            <person name="Krishnamurthi S."/>
        </authorList>
    </citation>
    <scope>NUCLEOTIDE SEQUENCE [LARGE SCALE GENOMIC DNA]</scope>
    <source>
        <strain evidence="8 9">DSM 4337</strain>
    </source>
</reference>
<evidence type="ECO:0000256" key="4">
    <source>
        <dbReference type="ARBA" id="ARBA00022989"/>
    </source>
</evidence>
<feature type="transmembrane region" description="Helical" evidence="7">
    <location>
        <begin position="135"/>
        <end position="154"/>
    </location>
</feature>
<evidence type="ECO:0000256" key="1">
    <source>
        <dbReference type="ARBA" id="ARBA00004127"/>
    </source>
</evidence>
<feature type="transmembrane region" description="Helical" evidence="7">
    <location>
        <begin position="111"/>
        <end position="130"/>
    </location>
</feature>
<keyword evidence="6" id="KW-0862">Zinc</keyword>
<dbReference type="GO" id="GO:0016020">
    <property type="term" value="C:membrane"/>
    <property type="evidence" value="ECO:0007669"/>
    <property type="project" value="InterPro"/>
</dbReference>
<organism evidence="8 9">
    <name type="scientific">Domibacillus aminovorans</name>
    <dbReference type="NCBI Taxonomy" id="29332"/>
    <lineage>
        <taxon>Bacteria</taxon>
        <taxon>Bacillati</taxon>
        <taxon>Bacillota</taxon>
        <taxon>Bacilli</taxon>
        <taxon>Bacillales</taxon>
        <taxon>Bacillaceae</taxon>
        <taxon>Domibacillus</taxon>
    </lineage>
</organism>
<feature type="binding site" evidence="6">
    <location>
        <position position="196"/>
    </location>
    <ligand>
        <name>Zn(2+)</name>
        <dbReference type="ChEBI" id="CHEBI:29105"/>
    </ligand>
</feature>
<comment type="caution">
    <text evidence="8">The sequence shown here is derived from an EMBL/GenBank/DDBJ whole genome shotgun (WGS) entry which is preliminary data.</text>
</comment>
<proteinExistence type="inferred from homology"/>
<dbReference type="NCBIfam" id="TIGR01065">
    <property type="entry name" value="hlyIII"/>
    <property type="match status" value="1"/>
</dbReference>
<keyword evidence="6" id="KW-0479">Metal-binding</keyword>
<comment type="similarity">
    <text evidence="2">Belongs to the UPF0073 (Hly-III) family.</text>
</comment>
<dbReference type="AlphaFoldDB" id="A0A177KHH5"/>
<sequence length="217" mass="24158">MKDSSTTHVFSKGEEIANSITHGIGALLSIAALVLLIVFSALYGDGWHLAGFTVFGVTMFMLYTSSTLVHSFPQGKVKDLFEIFDHASIYFFIAGTYTPFLLIAVKGALGWWLFSIVWGIALIGTIFKCFFVKRFILFSTVLYVVMGWLIVFAWGPLVAALSPAEFAFLIIGGLLYTVGAIFYVWRGFKYHHMIWHLFVLAGSIFHFFAVLGLLPDA</sequence>
<dbReference type="OrthoDB" id="9813689at2"/>
<dbReference type="GO" id="GO:0012505">
    <property type="term" value="C:endomembrane system"/>
    <property type="evidence" value="ECO:0007669"/>
    <property type="project" value="UniProtKB-SubCell"/>
</dbReference>
<feature type="transmembrane region" description="Helical" evidence="7">
    <location>
        <begin position="49"/>
        <end position="71"/>
    </location>
</feature>
<accession>A0A177KHH5</accession>
<evidence type="ECO:0000256" key="3">
    <source>
        <dbReference type="ARBA" id="ARBA00022692"/>
    </source>
</evidence>
<feature type="transmembrane region" description="Helical" evidence="7">
    <location>
        <begin position="166"/>
        <end position="185"/>
    </location>
</feature>
<dbReference type="RefSeq" id="WP_063975627.1">
    <property type="nucleotide sequence ID" value="NZ_LQWZ01000037.1"/>
</dbReference>
<dbReference type="Proteomes" id="UP000077271">
    <property type="component" value="Unassembled WGS sequence"/>
</dbReference>
<dbReference type="InterPro" id="IPR005744">
    <property type="entry name" value="Hy-lIII"/>
</dbReference>
<keyword evidence="3 7" id="KW-0812">Transmembrane</keyword>
<dbReference type="EMBL" id="LQWZ01000037">
    <property type="protein sequence ID" value="OAH52843.1"/>
    <property type="molecule type" value="Genomic_DNA"/>
</dbReference>
<comment type="subcellular location">
    <subcellularLocation>
        <location evidence="1">Endomembrane system</location>
        <topology evidence="1">Multi-pass membrane protein</topology>
    </subcellularLocation>
</comment>
<dbReference type="PANTHER" id="PTHR20855">
    <property type="entry name" value="ADIPOR/PROGESTIN RECEPTOR-RELATED"/>
    <property type="match status" value="1"/>
</dbReference>
<feature type="transmembrane region" description="Helical" evidence="7">
    <location>
        <begin position="83"/>
        <end position="105"/>
    </location>
</feature>
<feature type="transmembrane region" description="Helical" evidence="7">
    <location>
        <begin position="197"/>
        <end position="214"/>
    </location>
</feature>
<keyword evidence="5 7" id="KW-0472">Membrane</keyword>